<accession>A0A8S3W4C7</accession>
<sequence length="177" mass="19673">MGSLAPIIRQTATAAPKSIQSVSQRSRLASKLVNSIGLRAPTTARLHLLRDTPVCTEKDVSMDLEGWPLEVSIDERQVAVAHNDGEQNHIISTNMLSQSDLNYIINTVREISNVEIEYYYLTTPICENETSQTIPENWVSTPMPSPCMSFGDAVNECNYLSEGTILINIKIKPVRIQ</sequence>
<protein>
    <submittedName>
        <fullName evidence="1">(apollo) hypothetical protein</fullName>
    </submittedName>
</protein>
<proteinExistence type="predicted"/>
<comment type="caution">
    <text evidence="1">The sequence shown here is derived from an EMBL/GenBank/DDBJ whole genome shotgun (WGS) entry which is preliminary data.</text>
</comment>
<dbReference type="OrthoDB" id="7486162at2759"/>
<evidence type="ECO:0000313" key="1">
    <source>
        <dbReference type="EMBL" id="CAG4940256.1"/>
    </source>
</evidence>
<gene>
    <name evidence="1" type="ORF">PAPOLLO_LOCUS1972</name>
</gene>
<dbReference type="EMBL" id="CAJQZP010000141">
    <property type="protein sequence ID" value="CAG4940256.1"/>
    <property type="molecule type" value="Genomic_DNA"/>
</dbReference>
<name>A0A8S3W4C7_PARAO</name>
<evidence type="ECO:0000313" key="2">
    <source>
        <dbReference type="Proteomes" id="UP000691718"/>
    </source>
</evidence>
<reference evidence="1" key="1">
    <citation type="submission" date="2021-04" db="EMBL/GenBank/DDBJ databases">
        <authorList>
            <person name="Tunstrom K."/>
        </authorList>
    </citation>
    <scope>NUCLEOTIDE SEQUENCE</scope>
</reference>
<dbReference type="Proteomes" id="UP000691718">
    <property type="component" value="Unassembled WGS sequence"/>
</dbReference>
<keyword evidence="2" id="KW-1185">Reference proteome</keyword>
<dbReference type="AlphaFoldDB" id="A0A8S3W4C7"/>
<organism evidence="1 2">
    <name type="scientific">Parnassius apollo</name>
    <name type="common">Apollo butterfly</name>
    <name type="synonym">Papilio apollo</name>
    <dbReference type="NCBI Taxonomy" id="110799"/>
    <lineage>
        <taxon>Eukaryota</taxon>
        <taxon>Metazoa</taxon>
        <taxon>Ecdysozoa</taxon>
        <taxon>Arthropoda</taxon>
        <taxon>Hexapoda</taxon>
        <taxon>Insecta</taxon>
        <taxon>Pterygota</taxon>
        <taxon>Neoptera</taxon>
        <taxon>Endopterygota</taxon>
        <taxon>Lepidoptera</taxon>
        <taxon>Glossata</taxon>
        <taxon>Ditrysia</taxon>
        <taxon>Papilionoidea</taxon>
        <taxon>Papilionidae</taxon>
        <taxon>Parnassiinae</taxon>
        <taxon>Parnassini</taxon>
        <taxon>Parnassius</taxon>
        <taxon>Parnassius</taxon>
    </lineage>
</organism>